<protein>
    <recommendedName>
        <fullName evidence="10">Metal ABC transporter permease</fullName>
    </recommendedName>
</protein>
<dbReference type="SUPFAM" id="SSF81345">
    <property type="entry name" value="ABC transporter involved in vitamin B12 uptake, BtuC"/>
    <property type="match status" value="1"/>
</dbReference>
<evidence type="ECO:0000256" key="3">
    <source>
        <dbReference type="ARBA" id="ARBA00022692"/>
    </source>
</evidence>
<dbReference type="Proteomes" id="UP000029585">
    <property type="component" value="Unassembled WGS sequence"/>
</dbReference>
<comment type="subcellular location">
    <subcellularLocation>
        <location evidence="6">Cell membrane</location>
        <topology evidence="6">Multi-pass membrane protein</topology>
    </subcellularLocation>
    <subcellularLocation>
        <location evidence="1">Membrane</location>
        <topology evidence="1">Multi-pass membrane protein</topology>
    </subcellularLocation>
</comment>
<keyword evidence="6" id="KW-0813">Transport</keyword>
<proteinExistence type="inferred from homology"/>
<feature type="transmembrane region" description="Helical" evidence="7">
    <location>
        <begin position="90"/>
        <end position="110"/>
    </location>
</feature>
<organism evidence="8 9">
    <name type="scientific">Flavonifractor plautii 1_3_50AFAA</name>
    <dbReference type="NCBI Taxonomy" id="742738"/>
    <lineage>
        <taxon>Bacteria</taxon>
        <taxon>Bacillati</taxon>
        <taxon>Bacillota</taxon>
        <taxon>Clostridia</taxon>
        <taxon>Eubacteriales</taxon>
        <taxon>Oscillospiraceae</taxon>
        <taxon>Flavonifractor</taxon>
    </lineage>
</organism>
<keyword evidence="5 7" id="KW-0472">Membrane</keyword>
<evidence type="ECO:0000256" key="4">
    <source>
        <dbReference type="ARBA" id="ARBA00022989"/>
    </source>
</evidence>
<dbReference type="AlphaFoldDB" id="A0A096B4F7"/>
<feature type="transmembrane region" description="Helical" evidence="7">
    <location>
        <begin position="160"/>
        <end position="179"/>
    </location>
</feature>
<dbReference type="GO" id="GO:0010043">
    <property type="term" value="P:response to zinc ion"/>
    <property type="evidence" value="ECO:0007669"/>
    <property type="project" value="TreeGrafter"/>
</dbReference>
<dbReference type="PATRIC" id="fig|742738.3.peg.3138"/>
<dbReference type="HOGENOM" id="CLU_028808_3_1_9"/>
<gene>
    <name evidence="8" type="ORF">HMPREF9460_03052</name>
</gene>
<evidence type="ECO:0000256" key="1">
    <source>
        <dbReference type="ARBA" id="ARBA00004141"/>
    </source>
</evidence>
<comment type="caution">
    <text evidence="8">The sequence shown here is derived from an EMBL/GenBank/DDBJ whole genome shotgun (WGS) entry which is preliminary data.</text>
</comment>
<feature type="transmembrane region" description="Helical" evidence="7">
    <location>
        <begin position="217"/>
        <end position="238"/>
    </location>
</feature>
<evidence type="ECO:0000256" key="7">
    <source>
        <dbReference type="SAM" id="Phobius"/>
    </source>
</evidence>
<reference evidence="8 9" key="1">
    <citation type="submission" date="2011-08" db="EMBL/GenBank/DDBJ databases">
        <title>The Genome Sequence of Clostridium orbiscindens 1_3_50AFAA.</title>
        <authorList>
            <consortium name="The Broad Institute Genome Sequencing Platform"/>
            <person name="Earl A."/>
            <person name="Ward D."/>
            <person name="Feldgarden M."/>
            <person name="Gevers D."/>
            <person name="Daigneault M."/>
            <person name="Strauss J."/>
            <person name="Allen-Vercoe E."/>
            <person name="Young S.K."/>
            <person name="Zeng Q."/>
            <person name="Gargeya S."/>
            <person name="Fitzgerald M."/>
            <person name="Haas B."/>
            <person name="Abouelleil A."/>
            <person name="Alvarado L."/>
            <person name="Arachchi H.M."/>
            <person name="Berlin A."/>
            <person name="Brown A."/>
            <person name="Chapman S.B."/>
            <person name="Chen Z."/>
            <person name="Dunbar C."/>
            <person name="Freedman E."/>
            <person name="Gearin G."/>
            <person name="Gellesch M."/>
            <person name="Goldberg J."/>
            <person name="Griggs A."/>
            <person name="Gujja S."/>
            <person name="Heiman D."/>
            <person name="Howarth C."/>
            <person name="Larson L."/>
            <person name="Lui A."/>
            <person name="MacDonald P.J.P."/>
            <person name="Montmayeur A."/>
            <person name="Murphy C."/>
            <person name="Neiman D."/>
            <person name="Pearson M."/>
            <person name="Priest M."/>
            <person name="Roberts A."/>
            <person name="Saif S."/>
            <person name="Shea T."/>
            <person name="Shenoy N."/>
            <person name="Sisk P."/>
            <person name="Stolte C."/>
            <person name="Sykes S."/>
            <person name="Wortman J."/>
            <person name="Nusbaum C."/>
            <person name="Birren B."/>
        </authorList>
    </citation>
    <scope>NUCLEOTIDE SEQUENCE [LARGE SCALE GENOMIC DNA]</scope>
    <source>
        <strain evidence="8 9">1_3_50AFAA</strain>
    </source>
</reference>
<dbReference type="GO" id="GO:0043190">
    <property type="term" value="C:ATP-binding cassette (ABC) transporter complex"/>
    <property type="evidence" value="ECO:0007669"/>
    <property type="project" value="InterPro"/>
</dbReference>
<feature type="transmembrane region" description="Helical" evidence="7">
    <location>
        <begin position="12"/>
        <end position="32"/>
    </location>
</feature>
<dbReference type="GO" id="GO:0055085">
    <property type="term" value="P:transmembrane transport"/>
    <property type="evidence" value="ECO:0007669"/>
    <property type="project" value="InterPro"/>
</dbReference>
<feature type="transmembrane region" description="Helical" evidence="7">
    <location>
        <begin position="130"/>
        <end position="148"/>
    </location>
</feature>
<feature type="transmembrane region" description="Helical" evidence="7">
    <location>
        <begin position="244"/>
        <end position="264"/>
    </location>
</feature>
<keyword evidence="9" id="KW-1185">Reference proteome</keyword>
<keyword evidence="4 7" id="KW-1133">Transmembrane helix</keyword>
<dbReference type="Pfam" id="PF00950">
    <property type="entry name" value="ABC-3"/>
    <property type="match status" value="1"/>
</dbReference>
<dbReference type="EMBL" id="ADLO01000092">
    <property type="protein sequence ID" value="KGF54258.1"/>
    <property type="molecule type" value="Genomic_DNA"/>
</dbReference>
<dbReference type="Gene3D" id="1.10.3470.10">
    <property type="entry name" value="ABC transporter involved in vitamin B12 uptake, BtuC"/>
    <property type="match status" value="1"/>
</dbReference>
<evidence type="ECO:0000313" key="8">
    <source>
        <dbReference type="EMBL" id="KGF54258.1"/>
    </source>
</evidence>
<name>A0A096B4F7_FLAPL</name>
<feature type="transmembrane region" description="Helical" evidence="7">
    <location>
        <begin position="185"/>
        <end position="205"/>
    </location>
</feature>
<evidence type="ECO:0000256" key="5">
    <source>
        <dbReference type="ARBA" id="ARBA00023136"/>
    </source>
</evidence>
<sequence>MSIFEYPFMQRAFLVGILLALIIPCVGIVIVLKRLSMIGDALSHTSLAGVAAGLLFNINPVLGATAACVAAAFGIEAIRKKLPRYAEMSIAIILSAGVGLAGVLSGFVRSAASFNSFLFGSIVAISDGELYTVAVVSGIIVLAFLFLYKELFYLALDERAARMSGIPVGIINSVFTVLIAVTVSIAARTVGALIVSSMMVVPVACGMQLGRSYKQTVLWSIAFAEGFTVGGLFLSYYVGLKPGGTIVLLGVACLLLLLILKPLFARLGRAGRKELKGEHDD</sequence>
<dbReference type="RefSeq" id="WP_035300067.1">
    <property type="nucleotide sequence ID" value="NZ_KN174164.1"/>
</dbReference>
<evidence type="ECO:0000256" key="6">
    <source>
        <dbReference type="RuleBase" id="RU003943"/>
    </source>
</evidence>
<evidence type="ECO:0008006" key="10">
    <source>
        <dbReference type="Google" id="ProtNLM"/>
    </source>
</evidence>
<keyword evidence="3 6" id="KW-0812">Transmembrane</keyword>
<dbReference type="PANTHER" id="PTHR30477">
    <property type="entry name" value="ABC-TRANSPORTER METAL-BINDING PROTEIN"/>
    <property type="match status" value="1"/>
</dbReference>
<dbReference type="InterPro" id="IPR001626">
    <property type="entry name" value="ABC_TroCD"/>
</dbReference>
<comment type="similarity">
    <text evidence="2 6">Belongs to the ABC-3 integral membrane protein family.</text>
</comment>
<evidence type="ECO:0000256" key="2">
    <source>
        <dbReference type="ARBA" id="ARBA00008034"/>
    </source>
</evidence>
<dbReference type="PANTHER" id="PTHR30477:SF0">
    <property type="entry name" value="METAL TRANSPORT SYSTEM MEMBRANE PROTEIN TM_0125-RELATED"/>
    <property type="match status" value="1"/>
</dbReference>
<evidence type="ECO:0000313" key="9">
    <source>
        <dbReference type="Proteomes" id="UP000029585"/>
    </source>
</evidence>
<dbReference type="InterPro" id="IPR037294">
    <property type="entry name" value="ABC_BtuC-like"/>
</dbReference>
<accession>A0A096B4F7</accession>
<dbReference type="eggNOG" id="COG1108">
    <property type="taxonomic scope" value="Bacteria"/>
</dbReference>
<feature type="transmembrane region" description="Helical" evidence="7">
    <location>
        <begin position="52"/>
        <end position="78"/>
    </location>
</feature>